<dbReference type="CDD" id="cd14509">
    <property type="entry name" value="PTP_PTEN"/>
    <property type="match status" value="1"/>
</dbReference>
<evidence type="ECO:0000256" key="6">
    <source>
        <dbReference type="ARBA" id="ARBA00022490"/>
    </source>
</evidence>
<feature type="region of interest" description="Disordered" evidence="20">
    <location>
        <begin position="504"/>
        <end position="529"/>
    </location>
</feature>
<dbReference type="SMART" id="SM01326">
    <property type="entry name" value="PTEN_C2"/>
    <property type="match status" value="1"/>
</dbReference>
<dbReference type="SUPFAM" id="SSF49562">
    <property type="entry name" value="C2 domain (Calcium/lipid-binding domain, CaLB)"/>
    <property type="match status" value="1"/>
</dbReference>
<dbReference type="RefSeq" id="XP_019844949.2">
    <property type="nucleotide sequence ID" value="XM_019989390.3"/>
</dbReference>
<dbReference type="Proteomes" id="UP001652620">
    <property type="component" value="Chromosome 1"/>
</dbReference>
<dbReference type="GO" id="GO:0004725">
    <property type="term" value="F:protein tyrosine phosphatase activity"/>
    <property type="evidence" value="ECO:0007669"/>
    <property type="project" value="UniProtKB-EC"/>
</dbReference>
<organism evidence="29">
    <name type="scientific">Bactrocera dorsalis</name>
    <name type="common">Oriental fruit fly</name>
    <name type="synonym">Dacus dorsalis</name>
    <dbReference type="NCBI Taxonomy" id="27457"/>
    <lineage>
        <taxon>Eukaryota</taxon>
        <taxon>Metazoa</taxon>
        <taxon>Ecdysozoa</taxon>
        <taxon>Arthropoda</taxon>
        <taxon>Hexapoda</taxon>
        <taxon>Insecta</taxon>
        <taxon>Pterygota</taxon>
        <taxon>Neoptera</taxon>
        <taxon>Endopterygota</taxon>
        <taxon>Diptera</taxon>
        <taxon>Brachycera</taxon>
        <taxon>Muscomorpha</taxon>
        <taxon>Tephritoidea</taxon>
        <taxon>Tephritidae</taxon>
        <taxon>Bactrocera</taxon>
        <taxon>Bactrocera</taxon>
    </lineage>
</organism>
<keyword evidence="8" id="KW-0904">Protein phosphatase</keyword>
<evidence type="ECO:0000313" key="29">
    <source>
        <dbReference type="RefSeq" id="XP_019844951.1"/>
    </source>
</evidence>
<comment type="catalytic activity">
    <reaction evidence="14">
        <text>a 1,2-diacyl-sn-glycero-3-phospho-(1D-myo-inositol-3,4,5-trisphosphate) + H2O = a 1,2-diacyl-sn-glycero-3-phospho-(1D-myo-inositol-4,5-bisphosphate) + phosphate</text>
        <dbReference type="Rhea" id="RHEA:25017"/>
        <dbReference type="ChEBI" id="CHEBI:15377"/>
        <dbReference type="ChEBI" id="CHEBI:43474"/>
        <dbReference type="ChEBI" id="CHEBI:57836"/>
        <dbReference type="ChEBI" id="CHEBI:58456"/>
        <dbReference type="EC" id="3.1.3.67"/>
    </reaction>
    <physiologicalReaction direction="left-to-right" evidence="14">
        <dbReference type="Rhea" id="RHEA:25018"/>
    </physiologicalReaction>
</comment>
<comment type="catalytic activity">
    <reaction evidence="15">
        <text>1D-myo-inositol 1,3,4,5,6-pentakisphosphate + H2O = 1D-myo-inositol 1,4,5,6-tetrakisphosphate + phosphate</text>
        <dbReference type="Rhea" id="RHEA:77143"/>
        <dbReference type="ChEBI" id="CHEBI:15377"/>
        <dbReference type="ChEBI" id="CHEBI:43474"/>
        <dbReference type="ChEBI" id="CHEBI:57627"/>
        <dbReference type="ChEBI" id="CHEBI:57733"/>
    </reaction>
    <physiologicalReaction direction="left-to-right" evidence="15">
        <dbReference type="Rhea" id="RHEA:77144"/>
    </physiologicalReaction>
</comment>
<feature type="region of interest" description="Disordered" evidence="20">
    <location>
        <begin position="439"/>
        <end position="470"/>
    </location>
</feature>
<dbReference type="GO" id="GO:0005634">
    <property type="term" value="C:nucleus"/>
    <property type="evidence" value="ECO:0007669"/>
    <property type="project" value="TreeGrafter"/>
</dbReference>
<dbReference type="Pfam" id="PF10409">
    <property type="entry name" value="PTEN_C2"/>
    <property type="match status" value="1"/>
</dbReference>
<evidence type="ECO:0000256" key="9">
    <source>
        <dbReference type="ARBA" id="ARBA00023098"/>
    </source>
</evidence>
<dbReference type="EC" id="3.1.3.67" evidence="3"/>
<dbReference type="InterPro" id="IPR045101">
    <property type="entry name" value="PTP_PTEN"/>
</dbReference>
<evidence type="ECO:0000256" key="18">
    <source>
        <dbReference type="ARBA" id="ARBA00048832"/>
    </source>
</evidence>
<sequence>MSKQGSLQNCLINAQTAYYPEKKLYPKLQQQQKLVYLSKYPRSCRILTFKKFVSKKISPAKVTVTEKLRESERICGAASSGININKFKHKMANTLSVMTNVLRNVVSKQRIRYKDNGYNLDLTYIYDNIIAMGYPADNIESIFRNRLEDVYKFLQEVHQNHYKIYNLCLERSYDSNKFHGRVAVYPFEDHNPPTIELIQKFCMDVDEWLKADKKNVAAVHCKAGKGRTGTMICCYMLFSGRQKTAEDALECYAEKRTKDLKGVTIPSQRRYVQYFAKLIQSGVPYERRILQFCEIRFTEANLLHSYGTVHCSISVLEDDGCSVKVKHLLGLPIDFRKSHTLDLKNLCVAGDIKVELTHKKKLFHFWFNTYFVRDDAVVEGEGEDAKLVYTLNKCEIDDAHKDKEHKCFSEGFKVQLVFYAETSMRPGLQANVSSIASHNQRMSQNARLSHQSSGGGCESSSSSNCQLPQNSSSGSDLNYICDQKSSSSASASVSSLGGPLVGGGGGVGGGNGSGSGSGSIGELSMGDTTNADFSRMDSTLMGAQYIQHQQQLQHQQKQQICHRQKYNAAKNINSDCDVFDCNTGMMSLGRTHAAPTNTYALLPQQQQQHEELISVNNRQLYTATKNVGDDCDDYGDGDVRILSFERINVAPTTAYALQPQQHHAERISVNYRHQYMPANNISGDCDVYDCDVGVTPFARLSTAPTTFALPPQQQQDTQSQHTYVNLEHMMTASDKQQLMQHYQQQPPQQLMKPLFTTAPNHVATTSTVVTATGNNVMKFGVPSTTMGLMCGKNILYQPAVVHGDGNTNHCANSVRRLDEGTRTTMQTNGSSGGSEVNGCISANSSKSSISSQTSSSESTTSCSSSSAPTSGGDKDCEEEDWESGECHPKMPHTVVPKALQLSTLLATSKPSTANNTTTTFNNTNSSFPNITTTTITHTSLPSTATITTHTKHISTSISQQPSTFYMNININSGSYNCSYCGCDDDENNTNLKYECKHIQEKEKLQKTNFTTNERRSSCAAVKLNGDTESVFRSNENTNKFSTEVRVSTVAGAASSLSASRKTHTLIAPKKYDATVGNSKHSHMSNVSNVVSSWTQKPIFQQKFNTKKCSELSSAAIAVKKSNAYGTSAMAIGTDTAMLALSCSPASGCSGLASTSRRKLKNKLKNNTKKLSHWLQNHFRANPVEFCENFVQHTTAIRRNSNCSVSSRSRKLSMSSTTVSVTPGSSLPKRQLLVPPKLMNEKCVVVNSEGANAGTYDIYGEMVENALKDESLAAEPAAVNLHIVSVNGVVGEARTKISLSEFESTTASNVSLSTVGGSTERSVHGGSGSSDTFEDFYSSNCDNQLSFNNSPCKSPRSLVDIAGSSAYSATHQDLYATSLNERNVHLQMKREQHMLRHMNVQSLGQPQHNNHHQLHQLNVVVVAAKPAKTHAIGFNVTKDRTTENYETFAHEGNAVNIQTANKNRDEAASANQLNASDMSIGANVTIITTEEDEKIIELQECVNVDDHAKGHLSRDRLAPKFDSFDEIEEDNEDGATTGSSVYFTPKLTTGIGDDVIDGTATEHYPFVFPNVQNELNKLSMQIAGNKSDLENEVSSKCHEQSSKMPTSIITAAGQQSNFVADENGAVLSSIALKTTTTPLDGDATNSKH</sequence>
<comment type="subcellular location">
    <subcellularLocation>
        <location evidence="1">Cytoplasm</location>
    </subcellularLocation>
</comment>
<evidence type="ECO:0000256" key="7">
    <source>
        <dbReference type="ARBA" id="ARBA00022801"/>
    </source>
</evidence>
<dbReference type="PROSITE" id="PS50056">
    <property type="entry name" value="TYR_PHOSPHATASE_2"/>
    <property type="match status" value="1"/>
</dbReference>
<evidence type="ECO:0000256" key="5">
    <source>
        <dbReference type="ARBA" id="ARBA00013081"/>
    </source>
</evidence>
<dbReference type="RefSeq" id="XP_019844941.1">
    <property type="nucleotide sequence ID" value="XM_019989382.2"/>
</dbReference>
<evidence type="ECO:0000313" key="24">
    <source>
        <dbReference type="Proteomes" id="UP001652620"/>
    </source>
</evidence>
<dbReference type="GO" id="GO:0005829">
    <property type="term" value="C:cytosol"/>
    <property type="evidence" value="ECO:0007669"/>
    <property type="project" value="TreeGrafter"/>
</dbReference>
<evidence type="ECO:0000256" key="19">
    <source>
        <dbReference type="ARBA" id="ARBA00051341"/>
    </source>
</evidence>
<dbReference type="RefSeq" id="XP_019844951.1">
    <property type="nucleotide sequence ID" value="XM_019989392.2"/>
</dbReference>
<evidence type="ECO:0000313" key="28">
    <source>
        <dbReference type="RefSeq" id="XP_019844949.1"/>
    </source>
</evidence>
<dbReference type="GO" id="GO:0042995">
    <property type="term" value="C:cell projection"/>
    <property type="evidence" value="ECO:0007669"/>
    <property type="project" value="TreeGrafter"/>
</dbReference>
<feature type="domain" description="C2 tensin-type" evidence="23">
    <location>
        <begin position="270"/>
        <end position="421"/>
    </location>
</feature>
<dbReference type="Gene3D" id="3.90.190.10">
    <property type="entry name" value="Protein tyrosine phosphatase superfamily"/>
    <property type="match status" value="1"/>
</dbReference>
<dbReference type="OrthoDB" id="16692at2759"/>
<dbReference type="GO" id="GO:0008285">
    <property type="term" value="P:negative regulation of cell population proliferation"/>
    <property type="evidence" value="ECO:0007669"/>
    <property type="project" value="TreeGrafter"/>
</dbReference>
<feature type="compositionally biased region" description="Polar residues" evidence="20">
    <location>
        <begin position="439"/>
        <end position="448"/>
    </location>
</feature>
<comment type="catalytic activity">
    <reaction evidence="11">
        <text>1,2-dioctanoyl-sn-glycero-3-phospho-(1D-myo-inositol-3,4,5-trisphosphate) + H2O = 1,2-dioctanoyl-sn-glycero-3-phospho-(1D-myo-inositol-4,5-bisphosphate) + phosphate</text>
        <dbReference type="Rhea" id="RHEA:43552"/>
        <dbReference type="ChEBI" id="CHEBI:15377"/>
        <dbReference type="ChEBI" id="CHEBI:43474"/>
        <dbReference type="ChEBI" id="CHEBI:83416"/>
        <dbReference type="ChEBI" id="CHEBI:83419"/>
    </reaction>
    <physiologicalReaction direction="left-to-right" evidence="11">
        <dbReference type="Rhea" id="RHEA:43553"/>
    </physiologicalReaction>
</comment>
<dbReference type="Pfam" id="PF22784">
    <property type="entry name" value="PTP-SAK"/>
    <property type="match status" value="1"/>
</dbReference>
<protein>
    <recommendedName>
        <fullName evidence="12">Phosphatidylinositol 3,4,5-trisphosphate 3-phosphatase and dual-specificity protein phosphatase PTEN</fullName>
        <ecNumber evidence="5">3.1.3.16</ecNumber>
        <ecNumber evidence="4">3.1.3.48</ecNumber>
        <ecNumber evidence="3">3.1.3.67</ecNumber>
    </recommendedName>
    <alternativeName>
        <fullName evidence="16">Inositol polyphosphate 3-phosphatase</fullName>
    </alternativeName>
</protein>
<dbReference type="KEGG" id="bdr:105223746"/>
<comment type="catalytic activity">
    <reaction evidence="10">
        <text>1,2-dihexadecanoyl-sn-glycero-3-phospho-(1D-myo-inositol-3,4,5-trisphosphate) + H2O = 1,2-dihexadecanoyl-sn-glycero-3-phospho-(1D-myo-inositol-4,5-bisphosphate) + phosphate</text>
        <dbReference type="Rhea" id="RHEA:43560"/>
        <dbReference type="ChEBI" id="CHEBI:15377"/>
        <dbReference type="ChEBI" id="CHEBI:43474"/>
        <dbReference type="ChEBI" id="CHEBI:83420"/>
        <dbReference type="ChEBI" id="CHEBI:83423"/>
    </reaction>
    <physiologicalReaction direction="left-to-right" evidence="10">
        <dbReference type="Rhea" id="RHEA:43561"/>
    </physiologicalReaction>
</comment>
<evidence type="ECO:0000256" key="11">
    <source>
        <dbReference type="ARBA" id="ARBA00034268"/>
    </source>
</evidence>
<feature type="compositionally biased region" description="Gly residues" evidence="20">
    <location>
        <begin position="504"/>
        <end position="519"/>
    </location>
</feature>
<dbReference type="GO" id="GO:0051896">
    <property type="term" value="P:regulation of phosphatidylinositol 3-kinase/protein kinase B signal transduction"/>
    <property type="evidence" value="ECO:0007669"/>
    <property type="project" value="TreeGrafter"/>
</dbReference>
<dbReference type="EC" id="3.1.3.48" evidence="4"/>
<dbReference type="InterPro" id="IPR014020">
    <property type="entry name" value="Tensin_C2-dom"/>
</dbReference>
<feature type="compositionally biased region" description="Low complexity" evidence="20">
    <location>
        <begin position="458"/>
        <end position="470"/>
    </location>
</feature>
<dbReference type="Gene3D" id="2.60.40.1110">
    <property type="match status" value="1"/>
</dbReference>
<dbReference type="FunFam" id="3.90.190.10:FF:000029">
    <property type="entry name" value="Phosphatidylinositol 3,4,5-trisphosphate 3-phosphatase and dual-specificity protein phosphatase PTEN"/>
    <property type="match status" value="1"/>
</dbReference>
<comment type="catalytic activity">
    <reaction evidence="18">
        <text>O-phospho-L-threonyl-[protein] + H2O = L-threonyl-[protein] + phosphate</text>
        <dbReference type="Rhea" id="RHEA:47004"/>
        <dbReference type="Rhea" id="RHEA-COMP:11060"/>
        <dbReference type="Rhea" id="RHEA-COMP:11605"/>
        <dbReference type="ChEBI" id="CHEBI:15377"/>
        <dbReference type="ChEBI" id="CHEBI:30013"/>
        <dbReference type="ChEBI" id="CHEBI:43474"/>
        <dbReference type="ChEBI" id="CHEBI:61977"/>
        <dbReference type="EC" id="3.1.3.16"/>
    </reaction>
    <physiologicalReaction direction="left-to-right" evidence="18">
        <dbReference type="Rhea" id="RHEA:47005"/>
    </physiologicalReaction>
</comment>
<evidence type="ECO:0000256" key="3">
    <source>
        <dbReference type="ARBA" id="ARBA00013015"/>
    </source>
</evidence>
<feature type="compositionally biased region" description="Low complexity" evidence="20">
    <location>
        <begin position="841"/>
        <end position="870"/>
    </location>
</feature>
<gene>
    <name evidence="25 26 27 28 29" type="primary">LOC105223746</name>
</gene>
<dbReference type="RefSeq" id="XP_019844943.2">
    <property type="nucleotide sequence ID" value="XM_019989384.3"/>
</dbReference>
<feature type="domain" description="Tyrosine specific protein phosphatases" evidence="21">
    <location>
        <begin position="199"/>
        <end position="270"/>
    </location>
</feature>
<dbReference type="EC" id="3.1.3.16" evidence="5"/>
<evidence type="ECO:0000256" key="20">
    <source>
        <dbReference type="SAM" id="MobiDB-lite"/>
    </source>
</evidence>
<keyword evidence="9" id="KW-0443">Lipid metabolism</keyword>
<evidence type="ECO:0000256" key="2">
    <source>
        <dbReference type="ARBA" id="ARBA00007881"/>
    </source>
</evidence>
<evidence type="ECO:0000256" key="1">
    <source>
        <dbReference type="ARBA" id="ARBA00004496"/>
    </source>
</evidence>
<dbReference type="RefSeq" id="XP_019844949.1">
    <property type="nucleotide sequence ID" value="XM_019989390.2"/>
</dbReference>
<name>A0A6J0RG01_BACDO</name>
<dbReference type="InterPro" id="IPR000387">
    <property type="entry name" value="Tyr_Pase_dom"/>
</dbReference>
<evidence type="ECO:0000256" key="8">
    <source>
        <dbReference type="ARBA" id="ARBA00022912"/>
    </source>
</evidence>
<reference evidence="25 26" key="1">
    <citation type="submission" date="2022-04" db="UniProtKB">
        <authorList>
            <consortium name="RefSeq"/>
        </authorList>
    </citation>
    <scope>IDENTIFICATION</scope>
    <source>
        <strain evidence="25 26">Punador</strain>
    </source>
</reference>
<dbReference type="InterPro" id="IPR035892">
    <property type="entry name" value="C2_domain_sf"/>
</dbReference>
<accession>A0A6J0RG01</accession>
<evidence type="ECO:0000259" key="23">
    <source>
        <dbReference type="PROSITE" id="PS51182"/>
    </source>
</evidence>
<dbReference type="PROSITE" id="PS51181">
    <property type="entry name" value="PPASE_TENSIN"/>
    <property type="match status" value="1"/>
</dbReference>
<dbReference type="GO" id="GO:0046856">
    <property type="term" value="P:phosphatidylinositol dephosphorylation"/>
    <property type="evidence" value="ECO:0007669"/>
    <property type="project" value="TreeGrafter"/>
</dbReference>
<dbReference type="RefSeq" id="XP_019844951.2">
    <property type="nucleotide sequence ID" value="XM_019989392.3"/>
</dbReference>
<keyword evidence="7" id="KW-0378">Hydrolase</keyword>
<dbReference type="RefSeq" id="XP_019844942.2">
    <property type="nucleotide sequence ID" value="XM_019989383.3"/>
</dbReference>
<dbReference type="GO" id="GO:0048870">
    <property type="term" value="P:cell motility"/>
    <property type="evidence" value="ECO:0007669"/>
    <property type="project" value="TreeGrafter"/>
</dbReference>
<dbReference type="PROSITE" id="PS51182">
    <property type="entry name" value="C2_TENSIN"/>
    <property type="match status" value="1"/>
</dbReference>
<evidence type="ECO:0000256" key="17">
    <source>
        <dbReference type="ARBA" id="ARBA00047986"/>
    </source>
</evidence>
<dbReference type="InterPro" id="IPR029023">
    <property type="entry name" value="Tensin_phosphatase"/>
</dbReference>
<dbReference type="PROSITE" id="PS00383">
    <property type="entry name" value="TYR_PHOSPHATASE_1"/>
    <property type="match status" value="1"/>
</dbReference>
<comment type="catalytic activity">
    <reaction evidence="13">
        <text>1D-myo-inositol 1,3,4,5-tetrakisphosphate + H2O = 1D-myo-inositol 1,4,5-trisphosphate + phosphate</text>
        <dbReference type="Rhea" id="RHEA:77155"/>
        <dbReference type="ChEBI" id="CHEBI:15377"/>
        <dbReference type="ChEBI" id="CHEBI:43474"/>
        <dbReference type="ChEBI" id="CHEBI:57895"/>
        <dbReference type="ChEBI" id="CHEBI:203600"/>
    </reaction>
    <physiologicalReaction direction="left-to-right" evidence="13">
        <dbReference type="Rhea" id="RHEA:77156"/>
    </physiologicalReaction>
</comment>
<dbReference type="GO" id="GO:0005886">
    <property type="term" value="C:plasma membrane"/>
    <property type="evidence" value="ECO:0007669"/>
    <property type="project" value="TreeGrafter"/>
</dbReference>
<dbReference type="InterPro" id="IPR051281">
    <property type="entry name" value="Dual-spec_lipid-protein_phosph"/>
</dbReference>
<evidence type="ECO:0000256" key="15">
    <source>
        <dbReference type="ARBA" id="ARBA00043762"/>
    </source>
</evidence>
<dbReference type="InterPro" id="IPR029021">
    <property type="entry name" value="Prot-tyrosine_phosphatase-like"/>
</dbReference>
<proteinExistence type="inferred from homology"/>
<feature type="domain" description="Phosphatase tensin-type" evidence="22">
    <location>
        <begin position="111"/>
        <end position="282"/>
    </location>
</feature>
<dbReference type="SMART" id="SM01301">
    <property type="entry name" value="PTPlike_phytase"/>
    <property type="match status" value="1"/>
</dbReference>
<dbReference type="GO" id="GO:0016314">
    <property type="term" value="F:phosphatidylinositol-3,4,5-trisphosphate 3-phosphatase activity"/>
    <property type="evidence" value="ECO:0007669"/>
    <property type="project" value="UniProtKB-EC"/>
</dbReference>
<dbReference type="InterPro" id="IPR016130">
    <property type="entry name" value="Tyr_Pase_AS"/>
</dbReference>
<dbReference type="GO" id="GO:0004722">
    <property type="term" value="F:protein serine/threonine phosphatase activity"/>
    <property type="evidence" value="ECO:0007669"/>
    <property type="project" value="UniProtKB-EC"/>
</dbReference>
<comment type="catalytic activity">
    <reaction evidence="17">
        <text>O-phospho-L-seryl-[protein] + H2O = L-seryl-[protein] + phosphate</text>
        <dbReference type="Rhea" id="RHEA:20629"/>
        <dbReference type="Rhea" id="RHEA-COMP:9863"/>
        <dbReference type="Rhea" id="RHEA-COMP:11604"/>
        <dbReference type="ChEBI" id="CHEBI:15377"/>
        <dbReference type="ChEBI" id="CHEBI:29999"/>
        <dbReference type="ChEBI" id="CHEBI:43474"/>
        <dbReference type="ChEBI" id="CHEBI:83421"/>
        <dbReference type="EC" id="3.1.3.16"/>
    </reaction>
    <physiologicalReaction direction="left-to-right" evidence="17">
        <dbReference type="Rhea" id="RHEA:20630"/>
    </physiologicalReaction>
</comment>
<dbReference type="RefSeq" id="XP_019844945.1">
    <property type="nucleotide sequence ID" value="XM_019989386.2"/>
</dbReference>
<dbReference type="RefSeq" id="XP_019844941.2">
    <property type="nucleotide sequence ID" value="XM_019989382.3"/>
</dbReference>
<dbReference type="RefSeq" id="XP_019844945.2">
    <property type="nucleotide sequence ID" value="XM_019989386.3"/>
</dbReference>
<dbReference type="GO" id="GO:0043491">
    <property type="term" value="P:phosphatidylinositol 3-kinase/protein kinase B signal transduction"/>
    <property type="evidence" value="ECO:0007669"/>
    <property type="project" value="TreeGrafter"/>
</dbReference>
<dbReference type="PANTHER" id="PTHR12305:SF81">
    <property type="entry name" value="PHOSPHATIDYLINOSITOL 3,4,5-TRISPHOSPHATE 3-PHOSPHATASE AND DUAL-SPECIFICITY PROTEIN PHOSPHATASE PTEN"/>
    <property type="match status" value="1"/>
</dbReference>
<keyword evidence="24" id="KW-1185">Reference proteome</keyword>
<comment type="similarity">
    <text evidence="2">Belongs to the PTEN phosphatase protein family.</text>
</comment>
<evidence type="ECO:0000256" key="4">
    <source>
        <dbReference type="ARBA" id="ARBA00013064"/>
    </source>
</evidence>
<dbReference type="InterPro" id="IPR057023">
    <property type="entry name" value="PTP-SAK"/>
</dbReference>
<feature type="region of interest" description="Disordered" evidence="20">
    <location>
        <begin position="812"/>
        <end position="891"/>
    </location>
</feature>
<evidence type="ECO:0000259" key="21">
    <source>
        <dbReference type="PROSITE" id="PS50056"/>
    </source>
</evidence>
<evidence type="ECO:0000313" key="27">
    <source>
        <dbReference type="RefSeq" id="XP_019844945.1"/>
    </source>
</evidence>
<dbReference type="RefSeq" id="XP_019844944.2">
    <property type="nucleotide sequence ID" value="XM_019989385.3"/>
</dbReference>
<evidence type="ECO:0000259" key="22">
    <source>
        <dbReference type="PROSITE" id="PS51181"/>
    </source>
</evidence>
<dbReference type="PANTHER" id="PTHR12305">
    <property type="entry name" value="PHOSPHATASE WITH HOMOLOGY TO TENSIN"/>
    <property type="match status" value="1"/>
</dbReference>
<dbReference type="SUPFAM" id="SSF52799">
    <property type="entry name" value="(Phosphotyrosine protein) phosphatases II"/>
    <property type="match status" value="1"/>
</dbReference>
<evidence type="ECO:0000256" key="12">
    <source>
        <dbReference type="ARBA" id="ARBA00034338"/>
    </source>
</evidence>
<dbReference type="RefSeq" id="XP_019844950.2">
    <property type="nucleotide sequence ID" value="XM_019989391.3"/>
</dbReference>
<evidence type="ECO:0000256" key="14">
    <source>
        <dbReference type="ARBA" id="ARBA00043760"/>
    </source>
</evidence>
<evidence type="ECO:0000256" key="10">
    <source>
        <dbReference type="ARBA" id="ARBA00034256"/>
    </source>
</evidence>
<evidence type="ECO:0000313" key="26">
    <source>
        <dbReference type="RefSeq" id="XP_019844943.1"/>
    </source>
</evidence>
<evidence type="ECO:0000256" key="13">
    <source>
        <dbReference type="ARBA" id="ARBA00043734"/>
    </source>
</evidence>
<comment type="catalytic activity">
    <reaction evidence="19">
        <text>O-phospho-L-tyrosyl-[protein] + H2O = L-tyrosyl-[protein] + phosphate</text>
        <dbReference type="Rhea" id="RHEA:10684"/>
        <dbReference type="Rhea" id="RHEA-COMP:10136"/>
        <dbReference type="Rhea" id="RHEA-COMP:20101"/>
        <dbReference type="ChEBI" id="CHEBI:15377"/>
        <dbReference type="ChEBI" id="CHEBI:43474"/>
        <dbReference type="ChEBI" id="CHEBI:46858"/>
        <dbReference type="ChEBI" id="CHEBI:61978"/>
        <dbReference type="EC" id="3.1.3.48"/>
    </reaction>
    <physiologicalReaction direction="left-to-right" evidence="19">
        <dbReference type="Rhea" id="RHEA:10685"/>
    </physiologicalReaction>
</comment>
<keyword evidence="6" id="KW-0963">Cytoplasm</keyword>
<evidence type="ECO:0000313" key="25">
    <source>
        <dbReference type="RefSeq" id="XP_019844941.1"/>
    </source>
</evidence>
<dbReference type="RefSeq" id="XP_019844943.1">
    <property type="nucleotide sequence ID" value="XM_019989384.2"/>
</dbReference>
<dbReference type="GO" id="GO:0050793">
    <property type="term" value="P:regulation of developmental process"/>
    <property type="evidence" value="ECO:0007669"/>
    <property type="project" value="UniProtKB-ARBA"/>
</dbReference>
<evidence type="ECO:0000256" key="16">
    <source>
        <dbReference type="ARBA" id="ARBA00044309"/>
    </source>
</evidence>